<feature type="compositionally biased region" description="Polar residues" evidence="1">
    <location>
        <begin position="156"/>
        <end position="166"/>
    </location>
</feature>
<evidence type="ECO:0000256" key="1">
    <source>
        <dbReference type="SAM" id="MobiDB-lite"/>
    </source>
</evidence>
<keyword evidence="3" id="KW-1185">Reference proteome</keyword>
<feature type="region of interest" description="Disordered" evidence="1">
    <location>
        <begin position="144"/>
        <end position="243"/>
    </location>
</feature>
<sequence>MSKMASSAALRSVTNRQRRPDSSSSVLPKNSKTLESSNTPRTKISSTETSNTAANSVGSLTSSPKWSHIKNKFENGPVVDKNKLIRTTSLNSEENDDSRVQPSASKSLNSLVPEVKLSVGKNGIAGKKRDTEISLNCENRATATKLKGSDDKNSKRNTQVNKSSCGPNRKADNKPETNYHSVQCTTSEPTKNSLLSRKDRILLNNVSNINKTCRVSTSTSKQNSSSDASDKNSASENVEKSKI</sequence>
<feature type="region of interest" description="Disordered" evidence="1">
    <location>
        <begin position="88"/>
        <end position="107"/>
    </location>
</feature>
<reference evidence="2 3" key="1">
    <citation type="submission" date="2021-06" db="EMBL/GenBank/DDBJ databases">
        <title>Caerostris extrusa draft genome.</title>
        <authorList>
            <person name="Kono N."/>
            <person name="Arakawa K."/>
        </authorList>
    </citation>
    <scope>NUCLEOTIDE SEQUENCE [LARGE SCALE GENOMIC DNA]</scope>
</reference>
<accession>A0AAV4Y821</accession>
<dbReference type="Proteomes" id="UP001054945">
    <property type="component" value="Unassembled WGS sequence"/>
</dbReference>
<feature type="compositionally biased region" description="Low complexity" evidence="1">
    <location>
        <begin position="216"/>
        <end position="235"/>
    </location>
</feature>
<evidence type="ECO:0000313" key="3">
    <source>
        <dbReference type="Proteomes" id="UP001054945"/>
    </source>
</evidence>
<feature type="compositionally biased region" description="Polar residues" evidence="1">
    <location>
        <begin position="178"/>
        <end position="195"/>
    </location>
</feature>
<evidence type="ECO:0000313" key="2">
    <source>
        <dbReference type="EMBL" id="GIZ03173.1"/>
    </source>
</evidence>
<proteinExistence type="predicted"/>
<dbReference type="AlphaFoldDB" id="A0AAV4Y821"/>
<name>A0AAV4Y821_CAEEX</name>
<feature type="region of interest" description="Disordered" evidence="1">
    <location>
        <begin position="1"/>
        <end position="74"/>
    </location>
</feature>
<gene>
    <name evidence="2" type="primary">ARHGEF26_0</name>
    <name evidence="2" type="ORF">CEXT_253001</name>
</gene>
<feature type="compositionally biased region" description="Low complexity" evidence="1">
    <location>
        <begin position="45"/>
        <end position="56"/>
    </location>
</feature>
<organism evidence="2 3">
    <name type="scientific">Caerostris extrusa</name>
    <name type="common">Bark spider</name>
    <name type="synonym">Caerostris bankana</name>
    <dbReference type="NCBI Taxonomy" id="172846"/>
    <lineage>
        <taxon>Eukaryota</taxon>
        <taxon>Metazoa</taxon>
        <taxon>Ecdysozoa</taxon>
        <taxon>Arthropoda</taxon>
        <taxon>Chelicerata</taxon>
        <taxon>Arachnida</taxon>
        <taxon>Araneae</taxon>
        <taxon>Araneomorphae</taxon>
        <taxon>Entelegynae</taxon>
        <taxon>Araneoidea</taxon>
        <taxon>Araneidae</taxon>
        <taxon>Caerostris</taxon>
    </lineage>
</organism>
<feature type="compositionally biased region" description="Polar residues" evidence="1">
    <location>
        <begin position="22"/>
        <end position="44"/>
    </location>
</feature>
<dbReference type="EMBL" id="BPLR01001562">
    <property type="protein sequence ID" value="GIZ03173.1"/>
    <property type="molecule type" value="Genomic_DNA"/>
</dbReference>
<protein>
    <submittedName>
        <fullName evidence="2">Rho guanine nucleotide exchange factor 26</fullName>
    </submittedName>
</protein>
<feature type="compositionally biased region" description="Polar residues" evidence="1">
    <location>
        <begin position="204"/>
        <end position="215"/>
    </location>
</feature>
<comment type="caution">
    <text evidence="2">The sequence shown here is derived from an EMBL/GenBank/DDBJ whole genome shotgun (WGS) entry which is preliminary data.</text>
</comment>